<dbReference type="InterPro" id="IPR038765">
    <property type="entry name" value="Papain-like_cys_pep_sf"/>
</dbReference>
<protein>
    <recommendedName>
        <fullName evidence="3">Ubiquitinyl hydrolase 1</fullName>
    </recommendedName>
</protein>
<dbReference type="GO" id="GO:2000780">
    <property type="term" value="P:negative regulation of double-strand break repair"/>
    <property type="evidence" value="ECO:0007669"/>
    <property type="project" value="TreeGrafter"/>
</dbReference>
<feature type="non-terminal residue" evidence="1">
    <location>
        <position position="1"/>
    </location>
</feature>
<dbReference type="EMBL" id="JBBHLL010001920">
    <property type="protein sequence ID" value="KAK7795674.1"/>
    <property type="molecule type" value="Genomic_DNA"/>
</dbReference>
<dbReference type="PANTHER" id="PTHR12931:SF19">
    <property type="entry name" value="UBIQUITIN THIOESTERASE OTUB1"/>
    <property type="match status" value="1"/>
</dbReference>
<sequence length="86" mass="9955">YLQQQSKFFEHLVESGQTVKEFCQQEVEPMCKESNHMHFFTLALALSLSIQGEYMDHGESGTTNPHVFLDSSEPKVYLLYLPGHYK</sequence>
<dbReference type="SUPFAM" id="SSF54001">
    <property type="entry name" value="Cysteine proteinases"/>
    <property type="match status" value="1"/>
</dbReference>
<evidence type="ECO:0000313" key="1">
    <source>
        <dbReference type="EMBL" id="KAK7795674.1"/>
    </source>
</evidence>
<dbReference type="Proteomes" id="UP001488838">
    <property type="component" value="Unassembled WGS sequence"/>
</dbReference>
<dbReference type="GO" id="GO:0004843">
    <property type="term" value="F:cysteine-type deubiquitinase activity"/>
    <property type="evidence" value="ECO:0007669"/>
    <property type="project" value="TreeGrafter"/>
</dbReference>
<evidence type="ECO:0008006" key="3">
    <source>
        <dbReference type="Google" id="ProtNLM"/>
    </source>
</evidence>
<dbReference type="AlphaFoldDB" id="A0AAW0H1Y1"/>
<keyword evidence="2" id="KW-1185">Reference proteome</keyword>
<dbReference type="Pfam" id="PF10275">
    <property type="entry name" value="Peptidase_C65"/>
    <property type="match status" value="1"/>
</dbReference>
<proteinExistence type="predicted"/>
<dbReference type="GO" id="GO:0043130">
    <property type="term" value="F:ubiquitin binding"/>
    <property type="evidence" value="ECO:0007669"/>
    <property type="project" value="TreeGrafter"/>
</dbReference>
<organism evidence="1 2">
    <name type="scientific">Myodes glareolus</name>
    <name type="common">Bank vole</name>
    <name type="synonym">Clethrionomys glareolus</name>
    <dbReference type="NCBI Taxonomy" id="447135"/>
    <lineage>
        <taxon>Eukaryota</taxon>
        <taxon>Metazoa</taxon>
        <taxon>Chordata</taxon>
        <taxon>Craniata</taxon>
        <taxon>Vertebrata</taxon>
        <taxon>Euteleostomi</taxon>
        <taxon>Mammalia</taxon>
        <taxon>Eutheria</taxon>
        <taxon>Euarchontoglires</taxon>
        <taxon>Glires</taxon>
        <taxon>Rodentia</taxon>
        <taxon>Myomorpha</taxon>
        <taxon>Muroidea</taxon>
        <taxon>Cricetidae</taxon>
        <taxon>Arvicolinae</taxon>
        <taxon>Myodes</taxon>
    </lineage>
</organism>
<evidence type="ECO:0000313" key="2">
    <source>
        <dbReference type="Proteomes" id="UP001488838"/>
    </source>
</evidence>
<dbReference type="PANTHER" id="PTHR12931">
    <property type="entry name" value="UBIQUITIN THIOLESTERASE PROTEIN OTUB"/>
    <property type="match status" value="1"/>
</dbReference>
<accession>A0AAW0H1Y1</accession>
<dbReference type="Gene3D" id="3.30.200.60">
    <property type="entry name" value="Peptidase C65 Otubain, subdomain 1"/>
    <property type="match status" value="1"/>
</dbReference>
<dbReference type="InterPro" id="IPR042468">
    <property type="entry name" value="Peptidase_C65_otubain_sub1"/>
</dbReference>
<dbReference type="GO" id="GO:0071108">
    <property type="term" value="P:protein K48-linked deubiquitination"/>
    <property type="evidence" value="ECO:0007669"/>
    <property type="project" value="TreeGrafter"/>
</dbReference>
<reference evidence="1 2" key="1">
    <citation type="journal article" date="2023" name="bioRxiv">
        <title>Conserved and derived expression patterns and positive selection on dental genes reveal complex evolutionary context of ever-growing rodent molars.</title>
        <authorList>
            <person name="Calamari Z.T."/>
            <person name="Song A."/>
            <person name="Cohen E."/>
            <person name="Akter M."/>
            <person name="Roy R.D."/>
            <person name="Hallikas O."/>
            <person name="Christensen M.M."/>
            <person name="Li P."/>
            <person name="Marangoni P."/>
            <person name="Jernvall J."/>
            <person name="Klein O.D."/>
        </authorList>
    </citation>
    <scope>NUCLEOTIDE SEQUENCE [LARGE SCALE GENOMIC DNA]</scope>
    <source>
        <strain evidence="1">V071</strain>
    </source>
</reference>
<comment type="caution">
    <text evidence="1">The sequence shown here is derived from an EMBL/GenBank/DDBJ whole genome shotgun (WGS) entry which is preliminary data.</text>
</comment>
<dbReference type="GO" id="GO:0005634">
    <property type="term" value="C:nucleus"/>
    <property type="evidence" value="ECO:0007669"/>
    <property type="project" value="TreeGrafter"/>
</dbReference>
<dbReference type="InterPro" id="IPR019400">
    <property type="entry name" value="Peptidase_C65_otubain"/>
</dbReference>
<name>A0AAW0H1Y1_MYOGA</name>
<gene>
    <name evidence="1" type="ORF">U0070_023475</name>
</gene>